<dbReference type="GO" id="GO:0016787">
    <property type="term" value="F:hydrolase activity"/>
    <property type="evidence" value="ECO:0007669"/>
    <property type="project" value="UniProtKB-KW"/>
</dbReference>
<accession>A0ABV2WHG7</accession>
<dbReference type="EC" id="3.1.1.103" evidence="3"/>
<keyword evidence="4" id="KW-1185">Reference proteome</keyword>
<evidence type="ECO:0000256" key="1">
    <source>
        <dbReference type="SAM" id="MobiDB-lite"/>
    </source>
</evidence>
<dbReference type="InterPro" id="IPR001466">
    <property type="entry name" value="Beta-lactam-related"/>
</dbReference>
<sequence length="514" mass="54155">MSVTLTDREQATLRTAAYGAVTLMAATGADHSAVANGSLALASATGVVGHVLAARSADMELTGKTVAEIADQVFPALRAAVHLLENKNPAEAENFRGTVGLAVGAAARPRRGEPGPAMVEMARKITAALAGPGSVDGRTEPAAGERDRPELQKALEEIVASGLTGITVRVHDERGEWAGSAGVAELGGSVPPPIDGHVRIGSNTKTFTATLVLQLVGEGRIGLDVPVVEYLPEFGFDARITVRMLLQHTSGLFNFTGEYYGDGTVVAGIPCTISGKAWVDNRFHSYEPEELVRLALSKPARFEPGTDWSYSNTNYVVARLLVEKVTGRPVAQEMQRLILGPLGLTGTVAPTTQTRVPEPYAHAYYRYEDADEELTIDVTEHNPSWISSGGDMISTSRDLHVFISALNSGKLLPDDLLAEMRTPRPTGIPGMGYGLGVFVQELDGGGTLVMHNGGAGGHAALMYSTPDGTATLTGTLNYVDDAALSLSAAFQEATRRLVGEIFDGGWADPALPAE</sequence>
<evidence type="ECO:0000259" key="2">
    <source>
        <dbReference type="Pfam" id="PF00144"/>
    </source>
</evidence>
<evidence type="ECO:0000313" key="4">
    <source>
        <dbReference type="Proteomes" id="UP001550628"/>
    </source>
</evidence>
<comment type="caution">
    <text evidence="3">The sequence shown here is derived from an EMBL/GenBank/DDBJ whole genome shotgun (WGS) entry which is preliminary data.</text>
</comment>
<dbReference type="SUPFAM" id="SSF56601">
    <property type="entry name" value="beta-lactamase/transpeptidase-like"/>
    <property type="match status" value="1"/>
</dbReference>
<feature type="region of interest" description="Disordered" evidence="1">
    <location>
        <begin position="129"/>
        <end position="148"/>
    </location>
</feature>
<name>A0ABV2WHG7_9NOCA</name>
<reference evidence="3 4" key="1">
    <citation type="submission" date="2024-06" db="EMBL/GenBank/DDBJ databases">
        <title>The Natural Products Discovery Center: Release of the First 8490 Sequenced Strains for Exploring Actinobacteria Biosynthetic Diversity.</title>
        <authorList>
            <person name="Kalkreuter E."/>
            <person name="Kautsar S.A."/>
            <person name="Yang D."/>
            <person name="Bader C.D."/>
            <person name="Teijaro C.N."/>
            <person name="Fluegel L."/>
            <person name="Davis C.M."/>
            <person name="Simpson J.R."/>
            <person name="Lauterbach L."/>
            <person name="Steele A.D."/>
            <person name="Gui C."/>
            <person name="Meng S."/>
            <person name="Li G."/>
            <person name="Viehrig K."/>
            <person name="Ye F."/>
            <person name="Su P."/>
            <person name="Kiefer A.F."/>
            <person name="Nichols A."/>
            <person name="Cepeda A.J."/>
            <person name="Yan W."/>
            <person name="Fan B."/>
            <person name="Jiang Y."/>
            <person name="Adhikari A."/>
            <person name="Zheng C.-J."/>
            <person name="Schuster L."/>
            <person name="Cowan T.M."/>
            <person name="Smanski M.J."/>
            <person name="Chevrette M.G."/>
            <person name="De Carvalho L.P.S."/>
            <person name="Shen B."/>
        </authorList>
    </citation>
    <scope>NUCLEOTIDE SEQUENCE [LARGE SCALE GENOMIC DNA]</scope>
    <source>
        <strain evidence="3 4">NPDC019708</strain>
    </source>
</reference>
<organism evidence="3 4">
    <name type="scientific">Nocardia rhamnosiphila</name>
    <dbReference type="NCBI Taxonomy" id="426716"/>
    <lineage>
        <taxon>Bacteria</taxon>
        <taxon>Bacillati</taxon>
        <taxon>Actinomycetota</taxon>
        <taxon>Actinomycetes</taxon>
        <taxon>Mycobacteriales</taxon>
        <taxon>Nocardiaceae</taxon>
        <taxon>Nocardia</taxon>
    </lineage>
</organism>
<dbReference type="PANTHER" id="PTHR46825">
    <property type="entry name" value="D-ALANYL-D-ALANINE-CARBOXYPEPTIDASE/ENDOPEPTIDASE AMPH"/>
    <property type="match status" value="1"/>
</dbReference>
<dbReference type="PANTHER" id="PTHR46825:SF7">
    <property type="entry name" value="D-ALANYL-D-ALANINE CARBOXYPEPTIDASE"/>
    <property type="match status" value="1"/>
</dbReference>
<dbReference type="InterPro" id="IPR050491">
    <property type="entry name" value="AmpC-like"/>
</dbReference>
<dbReference type="RefSeq" id="WP_356954686.1">
    <property type="nucleotide sequence ID" value="NZ_JBEYBD010000002.1"/>
</dbReference>
<proteinExistence type="predicted"/>
<gene>
    <name evidence="3" type="ORF">ABZ510_00565</name>
</gene>
<dbReference type="Proteomes" id="UP001550628">
    <property type="component" value="Unassembled WGS sequence"/>
</dbReference>
<dbReference type="InterPro" id="IPR012338">
    <property type="entry name" value="Beta-lactam/transpept-like"/>
</dbReference>
<dbReference type="EMBL" id="JBEYBF010000001">
    <property type="protein sequence ID" value="MEU1950324.1"/>
    <property type="molecule type" value="Genomic_DNA"/>
</dbReference>
<protein>
    <submittedName>
        <fullName evidence="3">Serine hydrolase domain-containing protein</fullName>
        <ecNumber evidence="3">3.1.1.103</ecNumber>
    </submittedName>
</protein>
<dbReference type="Pfam" id="PF00144">
    <property type="entry name" value="Beta-lactamase"/>
    <property type="match status" value="1"/>
</dbReference>
<evidence type="ECO:0000313" key="3">
    <source>
        <dbReference type="EMBL" id="MEU1950324.1"/>
    </source>
</evidence>
<keyword evidence="3" id="KW-0378">Hydrolase</keyword>
<dbReference type="Gene3D" id="3.40.710.10">
    <property type="entry name" value="DD-peptidase/beta-lactamase superfamily"/>
    <property type="match status" value="1"/>
</dbReference>
<feature type="compositionally biased region" description="Basic and acidic residues" evidence="1">
    <location>
        <begin position="137"/>
        <end position="148"/>
    </location>
</feature>
<feature type="domain" description="Beta-lactamase-related" evidence="2">
    <location>
        <begin position="153"/>
        <end position="468"/>
    </location>
</feature>